<accession>A0A1G4KK32</accession>
<gene>
    <name evidence="16" type="ORF">LAMI_0H19856G</name>
</gene>
<evidence type="ECO:0000313" key="17">
    <source>
        <dbReference type="Proteomes" id="UP000191024"/>
    </source>
</evidence>
<feature type="domain" description="C2H2-type" evidence="15">
    <location>
        <begin position="158"/>
        <end position="188"/>
    </location>
</feature>
<dbReference type="PANTHER" id="PTHR46179:SF13">
    <property type="entry name" value="C2H2-TYPE DOMAIN-CONTAINING PROTEIN"/>
    <property type="match status" value="1"/>
</dbReference>
<dbReference type="EMBL" id="LT598468">
    <property type="protein sequence ID" value="SCV04844.1"/>
    <property type="molecule type" value="Genomic_DNA"/>
</dbReference>
<dbReference type="Proteomes" id="UP000191024">
    <property type="component" value="Chromosome H"/>
</dbReference>
<feature type="domain" description="C2H2-type" evidence="15">
    <location>
        <begin position="246"/>
        <end position="273"/>
    </location>
</feature>
<name>A0A1G4KK32_9SACH</name>
<keyword evidence="4" id="KW-0479">Metal-binding</keyword>
<comment type="function">
    <text evidence="1">May be involved in transcriptional regulation.</text>
</comment>
<dbReference type="AlphaFoldDB" id="A0A1G4KK32"/>
<evidence type="ECO:0000256" key="11">
    <source>
        <dbReference type="ARBA" id="ARBA00023242"/>
    </source>
</evidence>
<sequence>MNYMKNLLEDIHYYRSLILRVSRFMDEELNIYTAKFITKNDSGGADCGDSEGRPEIASVLNREDSSSPRPKIYFCDYDGCVKSFTRPSLLTEHQLSVHQGIKSYKCDQCEKAFAKKSHLERHMYSHAIDKPFKCSVCGKGVTTRQQLKRHEVTHTLSFKCTYEGCGERFYKHQHLRAHILSVHLQKLKCPHCGKQFQRPYRLNNHLARHHNPESQLVYQCTYRSCVCAFKTWTALQQHIKEDHPKLLCSVCGKACVGEQGLEMHMLIHDDSQVIKKWKCEICDEIYFAKKAMLFSHYAETHPGVLPAQNLEEREQVVQNEESSLASTISNKDNNTSKTSHKSDIPSIKTELLLESYLEKGNSAIGLLLNSVGRKHKCPFPRCYRTFKSQERFEMHLDKHRIHEFKLQMLRDDSQKDHLPINESQLPHRATEGDSDESVTH</sequence>
<feature type="domain" description="C2H2-type" evidence="15">
    <location>
        <begin position="132"/>
        <end position="155"/>
    </location>
</feature>
<evidence type="ECO:0000256" key="10">
    <source>
        <dbReference type="ARBA" id="ARBA00023163"/>
    </source>
</evidence>
<reference evidence="17" key="1">
    <citation type="submission" date="2016-03" db="EMBL/GenBank/DDBJ databases">
        <authorList>
            <person name="Devillers H."/>
        </authorList>
    </citation>
    <scope>NUCLEOTIDE SEQUENCE [LARGE SCALE GENOMIC DNA]</scope>
</reference>
<comment type="similarity">
    <text evidence="3">Belongs to the krueppel C2H2-type zinc-finger protein family.</text>
</comment>
<proteinExistence type="inferred from homology"/>
<keyword evidence="8" id="KW-0805">Transcription regulation</keyword>
<evidence type="ECO:0000256" key="2">
    <source>
        <dbReference type="ARBA" id="ARBA00004123"/>
    </source>
</evidence>
<keyword evidence="11" id="KW-0539">Nucleus</keyword>
<dbReference type="Gene3D" id="3.30.160.60">
    <property type="entry name" value="Classic Zinc Finger"/>
    <property type="match status" value="6"/>
</dbReference>
<dbReference type="SMART" id="SM00355">
    <property type="entry name" value="ZnF_C2H2"/>
    <property type="match status" value="9"/>
</dbReference>
<evidence type="ECO:0000256" key="1">
    <source>
        <dbReference type="ARBA" id="ARBA00003767"/>
    </source>
</evidence>
<keyword evidence="5" id="KW-0677">Repeat</keyword>
<evidence type="ECO:0000313" key="16">
    <source>
        <dbReference type="EMBL" id="SCV04844.1"/>
    </source>
</evidence>
<dbReference type="PROSITE" id="PS50157">
    <property type="entry name" value="ZINC_FINGER_C2H2_2"/>
    <property type="match status" value="6"/>
</dbReference>
<organism evidence="16 17">
    <name type="scientific">Lachancea mirantina</name>
    <dbReference type="NCBI Taxonomy" id="1230905"/>
    <lineage>
        <taxon>Eukaryota</taxon>
        <taxon>Fungi</taxon>
        <taxon>Dikarya</taxon>
        <taxon>Ascomycota</taxon>
        <taxon>Saccharomycotina</taxon>
        <taxon>Saccharomycetes</taxon>
        <taxon>Saccharomycetales</taxon>
        <taxon>Saccharomycetaceae</taxon>
        <taxon>Lachancea</taxon>
    </lineage>
</organism>
<keyword evidence="10" id="KW-0804">Transcription</keyword>
<dbReference type="FunFam" id="3.30.160.60:FF:000226">
    <property type="entry name" value="Zinc finger protein 236 variant"/>
    <property type="match status" value="1"/>
</dbReference>
<evidence type="ECO:0000256" key="5">
    <source>
        <dbReference type="ARBA" id="ARBA00022737"/>
    </source>
</evidence>
<dbReference type="GO" id="GO:0003677">
    <property type="term" value="F:DNA binding"/>
    <property type="evidence" value="ECO:0007669"/>
    <property type="project" value="UniProtKB-KW"/>
</dbReference>
<dbReference type="SUPFAM" id="SSF57667">
    <property type="entry name" value="beta-beta-alpha zinc fingers"/>
    <property type="match status" value="5"/>
</dbReference>
<evidence type="ECO:0000256" key="9">
    <source>
        <dbReference type="ARBA" id="ARBA00023125"/>
    </source>
</evidence>
<evidence type="ECO:0000256" key="8">
    <source>
        <dbReference type="ARBA" id="ARBA00023015"/>
    </source>
</evidence>
<dbReference type="STRING" id="1230905.A0A1G4KK32"/>
<dbReference type="GO" id="GO:0008270">
    <property type="term" value="F:zinc ion binding"/>
    <property type="evidence" value="ECO:0007669"/>
    <property type="project" value="UniProtKB-KW"/>
</dbReference>
<dbReference type="InterPro" id="IPR036236">
    <property type="entry name" value="Znf_C2H2_sf"/>
</dbReference>
<keyword evidence="9" id="KW-0238">DNA-binding</keyword>
<feature type="region of interest" description="Disordered" evidence="14">
    <location>
        <begin position="318"/>
        <end position="342"/>
    </location>
</feature>
<evidence type="ECO:0000256" key="13">
    <source>
        <dbReference type="PROSITE-ProRule" id="PRU00042"/>
    </source>
</evidence>
<dbReference type="Pfam" id="PF00096">
    <property type="entry name" value="zf-C2H2"/>
    <property type="match status" value="4"/>
</dbReference>
<evidence type="ECO:0000256" key="14">
    <source>
        <dbReference type="SAM" id="MobiDB-lite"/>
    </source>
</evidence>
<dbReference type="InterPro" id="IPR051061">
    <property type="entry name" value="Zinc_finger_trans_reg"/>
</dbReference>
<feature type="domain" description="C2H2-type" evidence="15">
    <location>
        <begin position="187"/>
        <end position="215"/>
    </location>
</feature>
<comment type="subcellular location">
    <subcellularLocation>
        <location evidence="2">Nucleus</location>
    </subcellularLocation>
</comment>
<feature type="region of interest" description="Disordered" evidence="14">
    <location>
        <begin position="417"/>
        <end position="440"/>
    </location>
</feature>
<evidence type="ECO:0000256" key="12">
    <source>
        <dbReference type="ARBA" id="ARBA00040434"/>
    </source>
</evidence>
<feature type="domain" description="C2H2-type" evidence="15">
    <location>
        <begin position="73"/>
        <end position="103"/>
    </location>
</feature>
<dbReference type="InterPro" id="IPR013087">
    <property type="entry name" value="Znf_C2H2_type"/>
</dbReference>
<dbReference type="FunFam" id="3.30.160.60:FF:002391">
    <property type="entry name" value="Transcription factor IIIA"/>
    <property type="match status" value="1"/>
</dbReference>
<protein>
    <recommendedName>
        <fullName evidence="12">Transcription factor IIIA</fullName>
    </recommendedName>
</protein>
<dbReference type="Pfam" id="PF13894">
    <property type="entry name" value="zf-C2H2_4"/>
    <property type="match status" value="1"/>
</dbReference>
<evidence type="ECO:0000259" key="15">
    <source>
        <dbReference type="PROSITE" id="PS50157"/>
    </source>
</evidence>
<feature type="compositionally biased region" description="Polar residues" evidence="14">
    <location>
        <begin position="318"/>
        <end position="337"/>
    </location>
</feature>
<dbReference type="GO" id="GO:0006357">
    <property type="term" value="P:regulation of transcription by RNA polymerase II"/>
    <property type="evidence" value="ECO:0007669"/>
    <property type="project" value="TreeGrafter"/>
</dbReference>
<evidence type="ECO:0000256" key="3">
    <source>
        <dbReference type="ARBA" id="ARBA00006991"/>
    </source>
</evidence>
<dbReference type="PROSITE" id="PS00028">
    <property type="entry name" value="ZINC_FINGER_C2H2_1"/>
    <property type="match status" value="8"/>
</dbReference>
<keyword evidence="17" id="KW-1185">Reference proteome</keyword>
<dbReference type="GO" id="GO:0005634">
    <property type="term" value="C:nucleus"/>
    <property type="evidence" value="ECO:0007669"/>
    <property type="project" value="UniProtKB-SubCell"/>
</dbReference>
<feature type="domain" description="C2H2-type" evidence="15">
    <location>
        <begin position="104"/>
        <end position="131"/>
    </location>
</feature>
<evidence type="ECO:0000256" key="7">
    <source>
        <dbReference type="ARBA" id="ARBA00022833"/>
    </source>
</evidence>
<evidence type="ECO:0000256" key="4">
    <source>
        <dbReference type="ARBA" id="ARBA00022723"/>
    </source>
</evidence>
<dbReference type="PANTHER" id="PTHR46179">
    <property type="entry name" value="ZINC FINGER PROTEIN"/>
    <property type="match status" value="1"/>
</dbReference>
<dbReference type="OrthoDB" id="4748970at2759"/>
<keyword evidence="7" id="KW-0862">Zinc</keyword>
<keyword evidence="6 13" id="KW-0863">Zinc-finger</keyword>
<evidence type="ECO:0000256" key="6">
    <source>
        <dbReference type="ARBA" id="ARBA00022771"/>
    </source>
</evidence>